<dbReference type="InterPro" id="IPR043519">
    <property type="entry name" value="NT_sf"/>
</dbReference>
<keyword evidence="1 7" id="KW-0808">Transferase</keyword>
<feature type="region of interest" description="Adenylyl removase" evidence="7">
    <location>
        <begin position="1"/>
        <end position="448"/>
    </location>
</feature>
<dbReference type="PANTHER" id="PTHR30621">
    <property type="entry name" value="GLUTAMINE SYNTHETASE ADENYLYLTRANSFERASE"/>
    <property type="match status" value="1"/>
</dbReference>
<comment type="function">
    <text evidence="7">Involved in the regulation of glutamine synthetase GlnA, a key enzyme in the process to assimilate ammonia. When cellular nitrogen levels are high, the C-terminal adenylyl transferase (AT) inactivates GlnA by covalent transfer of an adenylyl group from ATP to specific tyrosine residue of GlnA, thus reducing its activity. Conversely, when nitrogen levels are low, the N-terminal adenylyl removase (AR) activates GlnA by removing the adenylyl group by phosphorolysis, increasing its activity. The regulatory region of GlnE binds the signal transduction protein PII (GlnB) which indicates the nitrogen status of the cell.</text>
</comment>
<dbReference type="SUPFAM" id="SSF81301">
    <property type="entry name" value="Nucleotidyltransferase"/>
    <property type="match status" value="2"/>
</dbReference>
<dbReference type="EC" id="2.7.7.42" evidence="7"/>
<dbReference type="GO" id="GO:0005524">
    <property type="term" value="F:ATP binding"/>
    <property type="evidence" value="ECO:0007669"/>
    <property type="project" value="UniProtKB-UniRule"/>
</dbReference>
<dbReference type="Gene3D" id="1.20.120.1510">
    <property type="match status" value="1"/>
</dbReference>
<evidence type="ECO:0000256" key="5">
    <source>
        <dbReference type="ARBA" id="ARBA00022842"/>
    </source>
</evidence>
<sequence>MSEQEAPADPLLAEWRALPQAEALEGYPELARELPGVWEASEFVARSCLREPALLPSLAESGALQRSLRAGEMAAALRDHLEGVADEAELGRRLRRFRRRQMVRIVWRDLTRRAPLAETLEDLSELADLSIRQGLAHLHRWAVERWGTPRSAHGEPQELVVLAMGKLGARELNLSSDIDLVFAFPEHGETDGRRPLANEQFFTRLGRQLVNLLGQQTEEGFVFRVDMRLRPFGEAGPLVVSFDAMENYCQAQAREWERYAMIKARPVTGEAVSRERLLEILRPFVFRRYIDFGVIDAIREMKRRIQAEMYRRGMDANIKLGRGGIREIEFIGQALQLVHGGRDPSLQGRPILPVLARLGEKGLLPAEAVAELTAAYEFLRLTENRLQAWRDEQTHLLPADEAGQARLARTMGFDEWDAFHEALEDHRERVERHFRLVFAEGGRAPSPLETVWQEGAGEEELHLLLGEAGFRNSGEALARLRDFRDSPQVRGLTAGAREKLDRLMPGLLQAAGRGAAPEVTLGRLLRLLLAVVRRTAYLDLLLENPQAVEHLVRLAAESSWIVEQLVQRPVLLDELLDPRRLYSPLRREELARELSALLARLPADDLEQQMERLRQFAAGNRLRTAAADITGAIPLMVVSDHLTEIAEVVLDQVLELAWQQVTARHGRPGQVEGKGFAIVGYGKLGGIELGYGSDLDLVFLRADYPLSATTDGGRPVANDVFYARLGQRIIHLLTTRMPSGILYEVDMRLRPNGESGPLVSSLAGFEKYQLENAWTWEHQALVRARAVAGDEGVKARFDAVRRRVLVRSRDPEALRREVVEMREKMRAHLDRSDGDHFDLKQGRGGITDIEFMVQYAVLRWAASCPALTGWSDNIRLLETLAREGLLAGEAAEGLILAYQRLRHAYHRCTLQERPALVAQEDLREARAVVERQWRGWMLEP</sequence>
<evidence type="ECO:0000256" key="3">
    <source>
        <dbReference type="ARBA" id="ARBA00022741"/>
    </source>
</evidence>
<dbReference type="InterPro" id="IPR005190">
    <property type="entry name" value="GlnE_rpt_dom"/>
</dbReference>
<keyword evidence="6 7" id="KW-0511">Multifunctional enzyme</keyword>
<keyword evidence="2 7" id="KW-0548">Nucleotidyltransferase</keyword>
<dbReference type="FunFam" id="3.30.460.10:FF:000009">
    <property type="entry name" value="Bifunctional glutamine synthetase adenylyltransferase/adenylyl-removing enzyme"/>
    <property type="match status" value="2"/>
</dbReference>
<dbReference type="GO" id="GO:0047388">
    <property type="term" value="F:[glutamine synthetase]-adenylyl-L-tyrosine phosphorylase activity"/>
    <property type="evidence" value="ECO:0007669"/>
    <property type="project" value="UniProtKB-EC"/>
</dbReference>
<evidence type="ECO:0000256" key="1">
    <source>
        <dbReference type="ARBA" id="ARBA00022679"/>
    </source>
</evidence>
<dbReference type="EC" id="2.7.7.89" evidence="7"/>
<protein>
    <recommendedName>
        <fullName evidence="7">Bifunctional glutamine synthetase adenylyltransferase/adenylyl-removing enzyme</fullName>
    </recommendedName>
    <alternativeName>
        <fullName evidence="7">ATP:glutamine synthetase adenylyltransferase</fullName>
    </alternativeName>
    <alternativeName>
        <fullName evidence="7">ATase</fullName>
    </alternativeName>
    <domain>
        <recommendedName>
            <fullName evidence="7">Glutamine synthetase adenylyl-L-tyrosine phosphorylase</fullName>
            <ecNumber evidence="7">2.7.7.89</ecNumber>
        </recommendedName>
        <alternativeName>
            <fullName evidence="7">Adenylyl removase</fullName>
            <shortName evidence="7">AR</shortName>
            <shortName evidence="7">AT-N</shortName>
        </alternativeName>
    </domain>
    <domain>
        <recommendedName>
            <fullName evidence="7">Glutamine synthetase adenylyl transferase</fullName>
            <ecNumber evidence="7">2.7.7.42</ecNumber>
        </recommendedName>
        <alternativeName>
            <fullName evidence="7">Adenylyl transferase</fullName>
            <shortName evidence="7">AT</shortName>
            <shortName evidence="7">AT-C</shortName>
        </alternativeName>
    </domain>
</protein>
<dbReference type="HAMAP" id="MF_00802">
    <property type="entry name" value="GlnE"/>
    <property type="match status" value="1"/>
</dbReference>
<evidence type="ECO:0000256" key="6">
    <source>
        <dbReference type="ARBA" id="ARBA00023268"/>
    </source>
</evidence>
<dbReference type="Gene3D" id="3.30.460.10">
    <property type="entry name" value="Beta Polymerase, domain 2"/>
    <property type="match status" value="2"/>
</dbReference>
<evidence type="ECO:0000256" key="7">
    <source>
        <dbReference type="HAMAP-Rule" id="MF_00802"/>
    </source>
</evidence>
<feature type="domain" description="Glutamate-ammonia ligase adenylyltransferase repeated" evidence="8">
    <location>
        <begin position="36"/>
        <end position="277"/>
    </location>
</feature>
<dbReference type="Pfam" id="PF03710">
    <property type="entry name" value="GlnE"/>
    <property type="match status" value="2"/>
</dbReference>
<dbReference type="GO" id="GO:0000820">
    <property type="term" value="P:regulation of glutamine family amino acid metabolic process"/>
    <property type="evidence" value="ECO:0007669"/>
    <property type="project" value="UniProtKB-UniRule"/>
</dbReference>
<dbReference type="GO" id="GO:0000287">
    <property type="term" value="F:magnesium ion binding"/>
    <property type="evidence" value="ECO:0007669"/>
    <property type="project" value="UniProtKB-UniRule"/>
</dbReference>
<accession>A0A7C5IXV8</accession>
<proteinExistence type="inferred from homology"/>
<comment type="similarity">
    <text evidence="7">Belongs to the GlnE family.</text>
</comment>
<dbReference type="PANTHER" id="PTHR30621:SF0">
    <property type="entry name" value="BIFUNCTIONAL GLUTAMINE SYNTHETASE ADENYLYLTRANSFERASE_ADENYLYL-REMOVING ENZYME"/>
    <property type="match status" value="1"/>
</dbReference>
<dbReference type="Gene3D" id="1.20.120.330">
    <property type="entry name" value="Nucleotidyltransferases domain 2"/>
    <property type="match status" value="2"/>
</dbReference>
<dbReference type="GO" id="GO:0016874">
    <property type="term" value="F:ligase activity"/>
    <property type="evidence" value="ECO:0007669"/>
    <property type="project" value="UniProtKB-KW"/>
</dbReference>
<dbReference type="GO" id="GO:0008882">
    <property type="term" value="F:[glutamate-ammonia-ligase] adenylyltransferase activity"/>
    <property type="evidence" value="ECO:0007669"/>
    <property type="project" value="UniProtKB-UniRule"/>
</dbReference>
<name>A0A7C5IXV8_9GAMM</name>
<evidence type="ECO:0000256" key="2">
    <source>
        <dbReference type="ARBA" id="ARBA00022695"/>
    </source>
</evidence>
<reference evidence="10" key="1">
    <citation type="journal article" date="2020" name="mSystems">
        <title>Genome- and Community-Level Interaction Insights into Carbon Utilization and Element Cycling Functions of Hydrothermarchaeota in Hydrothermal Sediment.</title>
        <authorList>
            <person name="Zhou Z."/>
            <person name="Liu Y."/>
            <person name="Xu W."/>
            <person name="Pan J."/>
            <person name="Luo Z.H."/>
            <person name="Li M."/>
        </authorList>
    </citation>
    <scope>NUCLEOTIDE SEQUENCE [LARGE SCALE GENOMIC DNA]</scope>
    <source>
        <strain evidence="10">HyVt-535</strain>
    </source>
</reference>
<dbReference type="AlphaFoldDB" id="A0A7C5IXV8"/>
<dbReference type="FunFam" id="1.20.120.330:FF:000005">
    <property type="entry name" value="Bifunctional glutamine synthetase adenylyltransferase/adenylyl-removing enzyme"/>
    <property type="match status" value="1"/>
</dbReference>
<feature type="region of interest" description="Adenylyl transferase" evidence="7">
    <location>
        <begin position="452"/>
        <end position="940"/>
    </location>
</feature>
<keyword evidence="5 7" id="KW-0460">Magnesium</keyword>
<evidence type="ECO:0000259" key="8">
    <source>
        <dbReference type="Pfam" id="PF03710"/>
    </source>
</evidence>
<dbReference type="InterPro" id="IPR023057">
    <property type="entry name" value="GlnE"/>
</dbReference>
<gene>
    <name evidence="7 10" type="primary">glnE</name>
    <name evidence="10" type="ORF">ENJ98_01215</name>
</gene>
<dbReference type="GO" id="GO:0005829">
    <property type="term" value="C:cytosol"/>
    <property type="evidence" value="ECO:0007669"/>
    <property type="project" value="TreeGrafter"/>
</dbReference>
<comment type="cofactor">
    <cofactor evidence="7">
        <name>Mg(2+)</name>
        <dbReference type="ChEBI" id="CHEBI:18420"/>
    </cofactor>
</comment>
<feature type="domain" description="PII-uridylyltransferase/Glutamine-synthetase adenylyltransferase" evidence="9">
    <location>
        <begin position="299"/>
        <end position="438"/>
    </location>
</feature>
<comment type="catalytic activity">
    <reaction evidence="7">
        <text>[glutamine synthetase]-O(4)-(5'-adenylyl)-L-tyrosine + phosphate = [glutamine synthetase]-L-tyrosine + ADP</text>
        <dbReference type="Rhea" id="RHEA:43716"/>
        <dbReference type="Rhea" id="RHEA-COMP:10660"/>
        <dbReference type="Rhea" id="RHEA-COMP:10661"/>
        <dbReference type="ChEBI" id="CHEBI:43474"/>
        <dbReference type="ChEBI" id="CHEBI:46858"/>
        <dbReference type="ChEBI" id="CHEBI:83624"/>
        <dbReference type="ChEBI" id="CHEBI:456216"/>
        <dbReference type="EC" id="2.7.7.89"/>
    </reaction>
</comment>
<organism evidence="10">
    <name type="scientific">Thiolapillus brandeum</name>
    <dbReference type="NCBI Taxonomy" id="1076588"/>
    <lineage>
        <taxon>Bacteria</taxon>
        <taxon>Pseudomonadati</taxon>
        <taxon>Pseudomonadota</taxon>
        <taxon>Gammaproteobacteria</taxon>
        <taxon>Chromatiales</taxon>
        <taxon>Sedimenticolaceae</taxon>
        <taxon>Thiolapillus</taxon>
    </lineage>
</organism>
<feature type="domain" description="Glutamate-ammonia ligase adenylyltransferase repeated" evidence="8">
    <location>
        <begin position="549"/>
        <end position="799"/>
    </location>
</feature>
<dbReference type="CDD" id="cd05401">
    <property type="entry name" value="NT_GlnE_GlnD_like"/>
    <property type="match status" value="2"/>
</dbReference>
<evidence type="ECO:0000313" key="10">
    <source>
        <dbReference type="EMBL" id="HHH12832.1"/>
    </source>
</evidence>
<dbReference type="Pfam" id="PF08335">
    <property type="entry name" value="GlnD_UR_UTase"/>
    <property type="match status" value="2"/>
</dbReference>
<dbReference type="NCBIfam" id="NF008292">
    <property type="entry name" value="PRK11072.1"/>
    <property type="match status" value="1"/>
</dbReference>
<comment type="catalytic activity">
    <reaction evidence="7">
        <text>[glutamine synthetase]-L-tyrosine + ATP = [glutamine synthetase]-O(4)-(5'-adenylyl)-L-tyrosine + diphosphate</text>
        <dbReference type="Rhea" id="RHEA:18589"/>
        <dbReference type="Rhea" id="RHEA-COMP:10660"/>
        <dbReference type="Rhea" id="RHEA-COMP:10661"/>
        <dbReference type="ChEBI" id="CHEBI:30616"/>
        <dbReference type="ChEBI" id="CHEBI:33019"/>
        <dbReference type="ChEBI" id="CHEBI:46858"/>
        <dbReference type="ChEBI" id="CHEBI:83624"/>
        <dbReference type="EC" id="2.7.7.42"/>
    </reaction>
</comment>
<dbReference type="SUPFAM" id="SSF81593">
    <property type="entry name" value="Nucleotidyltransferase substrate binding subunit/domain"/>
    <property type="match status" value="2"/>
</dbReference>
<dbReference type="InterPro" id="IPR013546">
    <property type="entry name" value="PII_UdlTrfase/GS_AdlTrfase"/>
</dbReference>
<keyword evidence="3 7" id="KW-0547">Nucleotide-binding</keyword>
<evidence type="ECO:0000259" key="9">
    <source>
        <dbReference type="Pfam" id="PF08335"/>
    </source>
</evidence>
<dbReference type="EMBL" id="DROM01000077">
    <property type="protein sequence ID" value="HHH12832.1"/>
    <property type="molecule type" value="Genomic_DNA"/>
</dbReference>
<keyword evidence="10" id="KW-0436">Ligase</keyword>
<feature type="domain" description="PII-uridylyltransferase/Glutamine-synthetase adenylyltransferase" evidence="9">
    <location>
        <begin position="820"/>
        <end position="908"/>
    </location>
</feature>
<keyword evidence="4 7" id="KW-0067">ATP-binding</keyword>
<evidence type="ECO:0000256" key="4">
    <source>
        <dbReference type="ARBA" id="ARBA00022840"/>
    </source>
</evidence>
<dbReference type="Proteomes" id="UP000886100">
    <property type="component" value="Unassembled WGS sequence"/>
</dbReference>
<comment type="caution">
    <text evidence="10">The sequence shown here is derived from an EMBL/GenBank/DDBJ whole genome shotgun (WGS) entry which is preliminary data.</text>
</comment>